<sequence>MNRVERRGVTGVALIVLALLTGCSTTSQSSRFYLMSPLQETLEQSRMITTQPLLGISSVGLADYLDRPQILVRNGPHRLELNEFDRWAGPLQENLRSVLSRSLEQHFGAEQVIVAPWHDALRPAYELSLQIDQLDATQAGDLTLRGRWTLYAPAGRQLVALGRISLREAIAGAGADAEAIVAATAVVVARLGDRLAKQISPHLKP</sequence>
<dbReference type="Pfam" id="PF03886">
    <property type="entry name" value="ABC_trans_aux"/>
    <property type="match status" value="1"/>
</dbReference>
<evidence type="ECO:0000313" key="2">
    <source>
        <dbReference type="EMBL" id="USF88930.1"/>
    </source>
</evidence>
<organism evidence="2 3">
    <name type="scientific">Candidatus Endoriftia persephonae</name>
    <dbReference type="NCBI Taxonomy" id="393765"/>
    <lineage>
        <taxon>Bacteria</taxon>
        <taxon>Pseudomonadati</taxon>
        <taxon>Pseudomonadota</taxon>
        <taxon>Gammaproteobacteria</taxon>
        <taxon>Chromatiales</taxon>
        <taxon>Sedimenticolaceae</taxon>
        <taxon>Candidatus Endoriftia</taxon>
    </lineage>
</organism>
<accession>A0A9J7A1P3</accession>
<name>A0A9J7A1P3_9GAMM</name>
<evidence type="ECO:0000259" key="1">
    <source>
        <dbReference type="Pfam" id="PF03886"/>
    </source>
</evidence>
<evidence type="ECO:0000313" key="3">
    <source>
        <dbReference type="Proteomes" id="UP001056649"/>
    </source>
</evidence>
<dbReference type="PROSITE" id="PS51257">
    <property type="entry name" value="PROKAR_LIPOPROTEIN"/>
    <property type="match status" value="1"/>
</dbReference>
<gene>
    <name evidence="2" type="ORF">L0Y14_06790</name>
</gene>
<dbReference type="KEGG" id="eps:L0Y14_06790"/>
<dbReference type="RefSeq" id="WP_138921752.1">
    <property type="nucleotide sequence ID" value="NZ_CP090569.1"/>
</dbReference>
<keyword evidence="3" id="KW-1185">Reference proteome</keyword>
<dbReference type="SUPFAM" id="SSF159594">
    <property type="entry name" value="XCC0632-like"/>
    <property type="match status" value="1"/>
</dbReference>
<proteinExistence type="predicted"/>
<dbReference type="EMBL" id="CP090569">
    <property type="protein sequence ID" value="USF88930.1"/>
    <property type="molecule type" value="Genomic_DNA"/>
</dbReference>
<reference evidence="2" key="1">
    <citation type="journal article" date="2022" name="Mol. Ecol. Resour.">
        <title>The complete and closed genome of the facultative generalist Candidatus Endoriftia persephone from deep-sea hydrothermal vents.</title>
        <authorList>
            <person name="de Oliveira A.L."/>
            <person name="Srivastava A."/>
            <person name="Espada-Hinojosa S."/>
            <person name="Bright M."/>
        </authorList>
    </citation>
    <scope>NUCLEOTIDE SEQUENCE</scope>
    <source>
        <strain evidence="2">Tica-EPR-9o50.N</strain>
    </source>
</reference>
<dbReference type="Gene3D" id="3.40.50.10610">
    <property type="entry name" value="ABC-type transport auxiliary lipoprotein component"/>
    <property type="match status" value="1"/>
</dbReference>
<feature type="domain" description="ABC-type transport auxiliary lipoprotein component" evidence="1">
    <location>
        <begin position="43"/>
        <end position="196"/>
    </location>
</feature>
<dbReference type="InterPro" id="IPR005586">
    <property type="entry name" value="ABC_trans_aux"/>
</dbReference>
<dbReference type="AlphaFoldDB" id="A0A9J7A1P3"/>
<protein>
    <submittedName>
        <fullName evidence="2">PqiC family protein</fullName>
    </submittedName>
</protein>
<dbReference type="Proteomes" id="UP001056649">
    <property type="component" value="Chromosome"/>
</dbReference>